<keyword evidence="1" id="KW-0547">Nucleotide-binding</keyword>
<feature type="compositionally biased region" description="Acidic residues" evidence="2">
    <location>
        <begin position="422"/>
        <end position="433"/>
    </location>
</feature>
<feature type="compositionally biased region" description="Basic and acidic residues" evidence="2">
    <location>
        <begin position="64"/>
        <end position="80"/>
    </location>
</feature>
<feature type="compositionally biased region" description="Polar residues" evidence="2">
    <location>
        <begin position="160"/>
        <end position="169"/>
    </location>
</feature>
<evidence type="ECO:0000313" key="5">
    <source>
        <dbReference type="Proteomes" id="UP001363622"/>
    </source>
</evidence>
<dbReference type="Proteomes" id="UP001363622">
    <property type="component" value="Unassembled WGS sequence"/>
</dbReference>
<organism evidence="4 5">
    <name type="scientific">Phyllosticta citriasiana</name>
    <dbReference type="NCBI Taxonomy" id="595635"/>
    <lineage>
        <taxon>Eukaryota</taxon>
        <taxon>Fungi</taxon>
        <taxon>Dikarya</taxon>
        <taxon>Ascomycota</taxon>
        <taxon>Pezizomycotina</taxon>
        <taxon>Dothideomycetes</taxon>
        <taxon>Dothideomycetes incertae sedis</taxon>
        <taxon>Botryosphaeriales</taxon>
        <taxon>Phyllostictaceae</taxon>
        <taxon>Phyllosticta</taxon>
    </lineage>
</organism>
<comment type="caution">
    <text evidence="4">The sequence shown here is derived from an EMBL/GenBank/DDBJ whole genome shotgun (WGS) entry which is preliminary data.</text>
</comment>
<evidence type="ECO:0000256" key="1">
    <source>
        <dbReference type="RuleBase" id="RU004560"/>
    </source>
</evidence>
<dbReference type="Pfam" id="PF00735">
    <property type="entry name" value="Septin"/>
    <property type="match status" value="3"/>
</dbReference>
<feature type="region of interest" description="Disordered" evidence="2">
    <location>
        <begin position="573"/>
        <end position="618"/>
    </location>
</feature>
<reference evidence="4 5" key="1">
    <citation type="submission" date="2024-04" db="EMBL/GenBank/DDBJ databases">
        <title>Phyllosticta paracitricarpa is synonymous to the EU quarantine fungus P. citricarpa based on phylogenomic analyses.</title>
        <authorList>
            <consortium name="Lawrence Berkeley National Laboratory"/>
            <person name="Van Ingen-Buijs V.A."/>
            <person name="Van Westerhoven A.C."/>
            <person name="Haridas S."/>
            <person name="Skiadas P."/>
            <person name="Martin F."/>
            <person name="Groenewald J.Z."/>
            <person name="Crous P.W."/>
            <person name="Seidl M.F."/>
        </authorList>
    </citation>
    <scope>NUCLEOTIDE SEQUENCE [LARGE SCALE GENOMIC DNA]</scope>
    <source>
        <strain evidence="4 5">CBS 123371</strain>
    </source>
</reference>
<feature type="region of interest" description="Disordered" evidence="2">
    <location>
        <begin position="1"/>
        <end position="204"/>
    </location>
</feature>
<evidence type="ECO:0000313" key="4">
    <source>
        <dbReference type="EMBL" id="KAK7515835.1"/>
    </source>
</evidence>
<comment type="similarity">
    <text evidence="1">Belongs to the TRAFAC class TrmE-Era-EngA-EngB-Septin-like GTPase superfamily. Septin GTPase family.</text>
</comment>
<feature type="compositionally biased region" description="Polar residues" evidence="2">
    <location>
        <begin position="595"/>
        <end position="618"/>
    </location>
</feature>
<sequence length="618" mass="67545">MAKPNPPAAGDTMNPTATAAATAAAAPPPPPPAADLSRHSSFSFLRRQKSTDGAKMGKRQQKQQAKEELLRQQREQEALAKRPPQLPEMTMPSTTTAVDTTFGTFGGSPPDNSNNLRPDSYHYVSHKATSFSRPLMDRRNPSASPVAVPPPIPQSPSSATQNYIHSSSPYDPAQRSESMAHRGRSSYASSIASPAVNSPRRVRRRKDPTAFNVLVIGASGCGKTSFVNFLKTSLALPKPKHAIGSPPPRQHDPNSPFTSQYLETEIDGERVGLTLWDSQGLERSVVDLQLREMTSFIESKFDETFAEEQKVVRSAGFRDTHIHCVFLLLDPARLDTNIAHARGTPGSFVDKYAVRPNLVGSLDEDLDLQVLRGLQGKTIVIPVVSKADSITTAHMAYLKRSVWDSLKKAKLDLLEALDLDDESDLDPGLDDDTSTGYAQSDDDVDQSDMMNKLVDRSDSDSQRSSTSASSPPPQSPVVSKAVKQGRSLSAHLPAVAPQDDEIPYLPLSVISPDMYEPEVVGRRFPWGFADPNNNTHCDFLRLKESVFSEWRGELREAARERWYEGWRTNRLKRLGGGDLGGAGTPRRRADYASSPGPQGTPRNNGNGSATAYKSVSTY</sequence>
<feature type="domain" description="Septin-type G" evidence="3">
    <location>
        <begin position="207"/>
        <end position="573"/>
    </location>
</feature>
<gene>
    <name evidence="4" type="ORF">IWZ03DRAFT_212960</name>
</gene>
<dbReference type="InterPro" id="IPR030379">
    <property type="entry name" value="G_SEPTIN_dom"/>
</dbReference>
<dbReference type="InterPro" id="IPR027417">
    <property type="entry name" value="P-loop_NTPase"/>
</dbReference>
<proteinExistence type="inferred from homology"/>
<evidence type="ECO:0000259" key="3">
    <source>
        <dbReference type="PROSITE" id="PS51719"/>
    </source>
</evidence>
<dbReference type="PRINTS" id="PR00449">
    <property type="entry name" value="RASTRNSFRMNG"/>
</dbReference>
<accession>A0ABR1KK36</accession>
<feature type="compositionally biased region" description="Polar residues" evidence="2">
    <location>
        <begin position="186"/>
        <end position="196"/>
    </location>
</feature>
<dbReference type="PROSITE" id="PS51719">
    <property type="entry name" value="G_SEPTIN"/>
    <property type="match status" value="1"/>
</dbReference>
<feature type="compositionally biased region" description="Low complexity" evidence="2">
    <location>
        <begin position="15"/>
        <end position="25"/>
    </location>
</feature>
<dbReference type="SUPFAM" id="SSF52540">
    <property type="entry name" value="P-loop containing nucleoside triphosphate hydrolases"/>
    <property type="match status" value="1"/>
</dbReference>
<dbReference type="EMBL" id="JBBPHU010000007">
    <property type="protein sequence ID" value="KAK7515835.1"/>
    <property type="molecule type" value="Genomic_DNA"/>
</dbReference>
<feature type="region of interest" description="Disordered" evidence="2">
    <location>
        <begin position="422"/>
        <end position="484"/>
    </location>
</feature>
<dbReference type="PANTHER" id="PTHR18884">
    <property type="entry name" value="SEPTIN"/>
    <property type="match status" value="1"/>
</dbReference>
<dbReference type="Gene3D" id="3.40.50.300">
    <property type="entry name" value="P-loop containing nucleotide triphosphate hydrolases"/>
    <property type="match status" value="1"/>
</dbReference>
<protein>
    <recommendedName>
        <fullName evidence="3">Septin-type G domain-containing protein</fullName>
    </recommendedName>
</protein>
<name>A0ABR1KK36_9PEZI</name>
<feature type="compositionally biased region" description="Low complexity" evidence="2">
    <location>
        <begin position="94"/>
        <end position="103"/>
    </location>
</feature>
<feature type="compositionally biased region" description="Gly residues" evidence="2">
    <location>
        <begin position="574"/>
        <end position="583"/>
    </location>
</feature>
<keyword evidence="5" id="KW-1185">Reference proteome</keyword>
<keyword evidence="1" id="KW-0342">GTP-binding</keyword>
<evidence type="ECO:0000256" key="2">
    <source>
        <dbReference type="SAM" id="MobiDB-lite"/>
    </source>
</evidence>